<proteinExistence type="predicted"/>
<dbReference type="Gene3D" id="3.30.700.10">
    <property type="entry name" value="Glycoprotein, Type 4 Pilin"/>
    <property type="match status" value="1"/>
</dbReference>
<keyword evidence="2" id="KW-0178">Competence</keyword>
<feature type="transmembrane region" description="Helical" evidence="3">
    <location>
        <begin position="20"/>
        <end position="42"/>
    </location>
</feature>
<gene>
    <name evidence="5" type="ORF">DFR61_10190</name>
    <name evidence="4" type="ORF">NCTC10597_01854</name>
</gene>
<dbReference type="Pfam" id="PF07963">
    <property type="entry name" value="N_methyl"/>
    <property type="match status" value="1"/>
</dbReference>
<evidence type="ECO:0000313" key="5">
    <source>
        <dbReference type="EMBL" id="TDR44253.1"/>
    </source>
</evidence>
<dbReference type="EMBL" id="UGNP01000001">
    <property type="protein sequence ID" value="STX10141.1"/>
    <property type="molecule type" value="Genomic_DNA"/>
</dbReference>
<reference evidence="5 7" key="2">
    <citation type="submission" date="2019-03" db="EMBL/GenBank/DDBJ databases">
        <title>Genomic Encyclopedia of Type Strains, Phase IV (KMG-IV): sequencing the most valuable type-strain genomes for metagenomic binning, comparative biology and taxonomic classification.</title>
        <authorList>
            <person name="Goeker M."/>
        </authorList>
    </citation>
    <scope>NUCLEOTIDE SEQUENCE [LARGE SCALE GENOMIC DNA]</scope>
    <source>
        <strain evidence="5 7">DSM 20580</strain>
    </source>
</reference>
<dbReference type="EMBL" id="SNZG01000001">
    <property type="protein sequence ID" value="TDR44253.1"/>
    <property type="molecule type" value="Genomic_DNA"/>
</dbReference>
<organism evidence="4 6">
    <name type="scientific">Kurthia zopfii</name>
    <dbReference type="NCBI Taxonomy" id="1650"/>
    <lineage>
        <taxon>Bacteria</taxon>
        <taxon>Bacillati</taxon>
        <taxon>Bacillota</taxon>
        <taxon>Bacilli</taxon>
        <taxon>Bacillales</taxon>
        <taxon>Caryophanaceae</taxon>
        <taxon>Kurthia</taxon>
    </lineage>
</organism>
<evidence type="ECO:0000256" key="3">
    <source>
        <dbReference type="SAM" id="Phobius"/>
    </source>
</evidence>
<evidence type="ECO:0000256" key="2">
    <source>
        <dbReference type="ARBA" id="ARBA00023287"/>
    </source>
</evidence>
<dbReference type="SUPFAM" id="SSF54523">
    <property type="entry name" value="Pili subunits"/>
    <property type="match status" value="1"/>
</dbReference>
<keyword evidence="7" id="KW-1185">Reference proteome</keyword>
<dbReference type="GO" id="GO:0030420">
    <property type="term" value="P:establishment of competence for transformation"/>
    <property type="evidence" value="ECO:0007669"/>
    <property type="project" value="UniProtKB-KW"/>
</dbReference>
<protein>
    <submittedName>
        <fullName evidence="4">Putative major pilin subunit</fullName>
    </submittedName>
    <submittedName>
        <fullName evidence="5">Type IV pilus assembly protein PilA</fullName>
    </submittedName>
</protein>
<dbReference type="RefSeq" id="WP_109348287.1">
    <property type="nucleotide sequence ID" value="NZ_BJUE01000001.1"/>
</dbReference>
<dbReference type="InterPro" id="IPR045584">
    <property type="entry name" value="Pilin-like"/>
</dbReference>
<evidence type="ECO:0000313" key="4">
    <source>
        <dbReference type="EMBL" id="STX10141.1"/>
    </source>
</evidence>
<keyword evidence="3" id="KW-0812">Transmembrane</keyword>
<dbReference type="AlphaFoldDB" id="A0A8B4QBN1"/>
<dbReference type="GO" id="GO:0009986">
    <property type="term" value="C:cell surface"/>
    <property type="evidence" value="ECO:0007669"/>
    <property type="project" value="UniProtKB-SubCell"/>
</dbReference>
<dbReference type="Proteomes" id="UP000254330">
    <property type="component" value="Unassembled WGS sequence"/>
</dbReference>
<name>A0A8B4QBN1_9BACL</name>
<accession>A0A8B4QBN1</accession>
<comment type="subcellular location">
    <subcellularLocation>
        <location evidence="1">Cell surface</location>
    </subcellularLocation>
</comment>
<evidence type="ECO:0000313" key="7">
    <source>
        <dbReference type="Proteomes" id="UP000294641"/>
    </source>
</evidence>
<dbReference type="PROSITE" id="PS00409">
    <property type="entry name" value="PROKAR_NTER_METHYL"/>
    <property type="match status" value="1"/>
</dbReference>
<comment type="caution">
    <text evidence="4">The sequence shown here is derived from an EMBL/GenBank/DDBJ whole genome shotgun (WGS) entry which is preliminary data.</text>
</comment>
<sequence>MKTIIRQKVRNEKGMTLIELLAVIVILAIIALIAIPAISNIISNSKSKAILSDAAIIIKAAKIAVADGHCTIQNKNNLKCFKEDLEQYVEQTNHKLGEKDLVRRDYVPEENKDIYSINFSEFDNLNDKYSDLLKDASVSGGDDIDEATEEEIATAMQGKKVDPNKP</sequence>
<dbReference type="InterPro" id="IPR012902">
    <property type="entry name" value="N_methyl_site"/>
</dbReference>
<dbReference type="Proteomes" id="UP000294641">
    <property type="component" value="Unassembled WGS sequence"/>
</dbReference>
<evidence type="ECO:0000256" key="1">
    <source>
        <dbReference type="ARBA" id="ARBA00004241"/>
    </source>
</evidence>
<reference evidence="4 6" key="1">
    <citation type="submission" date="2018-06" db="EMBL/GenBank/DDBJ databases">
        <authorList>
            <consortium name="Pathogen Informatics"/>
            <person name="Doyle S."/>
        </authorList>
    </citation>
    <scope>NUCLEOTIDE SEQUENCE [LARGE SCALE GENOMIC DNA]</scope>
    <source>
        <strain evidence="4 6">NCTC10597</strain>
    </source>
</reference>
<keyword evidence="3" id="KW-0472">Membrane</keyword>
<keyword evidence="3" id="KW-1133">Transmembrane helix</keyword>
<dbReference type="NCBIfam" id="TIGR02532">
    <property type="entry name" value="IV_pilin_GFxxxE"/>
    <property type="match status" value="1"/>
</dbReference>
<evidence type="ECO:0000313" key="6">
    <source>
        <dbReference type="Proteomes" id="UP000254330"/>
    </source>
</evidence>